<dbReference type="EMBL" id="CP063304">
    <property type="protein sequence ID" value="QOV19026.1"/>
    <property type="molecule type" value="Genomic_DNA"/>
</dbReference>
<protein>
    <recommendedName>
        <fullName evidence="3">Phage r1t holin</fullName>
    </recommendedName>
</protein>
<accession>A0A7M2RFB1</accession>
<dbReference type="KEGG" id="bliq:INP51_13845"/>
<keyword evidence="2" id="KW-1185">Reference proteome</keyword>
<organism evidence="1 2">
    <name type="scientific">Blautia liquoris</name>
    <dbReference type="NCBI Taxonomy" id="2779518"/>
    <lineage>
        <taxon>Bacteria</taxon>
        <taxon>Bacillati</taxon>
        <taxon>Bacillota</taxon>
        <taxon>Clostridia</taxon>
        <taxon>Lachnospirales</taxon>
        <taxon>Lachnospiraceae</taxon>
        <taxon>Blautia</taxon>
    </lineage>
</organism>
<dbReference type="AlphaFoldDB" id="A0A7M2RFB1"/>
<reference evidence="1 2" key="1">
    <citation type="submission" date="2020-10" db="EMBL/GenBank/DDBJ databases">
        <title>Blautia liquoris sp.nov., isolated from the mud in a fermentation cellar used for the production of Chinese strong-flavoured liquor.</title>
        <authorList>
            <person name="Lu L."/>
        </authorList>
    </citation>
    <scope>NUCLEOTIDE SEQUENCE [LARGE SCALE GENOMIC DNA]</scope>
    <source>
        <strain evidence="1 2">LZLJ-3</strain>
    </source>
</reference>
<gene>
    <name evidence="1" type="ORF">INP51_13845</name>
</gene>
<name>A0A7M2RFB1_9FIRM</name>
<dbReference type="Proteomes" id="UP000593601">
    <property type="component" value="Chromosome"/>
</dbReference>
<evidence type="ECO:0000313" key="2">
    <source>
        <dbReference type="Proteomes" id="UP000593601"/>
    </source>
</evidence>
<dbReference type="RefSeq" id="WP_193735385.1">
    <property type="nucleotide sequence ID" value="NZ_CP063304.1"/>
</dbReference>
<dbReference type="InterPro" id="IPR020109">
    <property type="entry name" value="Holin_r1t"/>
</dbReference>
<evidence type="ECO:0008006" key="3">
    <source>
        <dbReference type="Google" id="ProtNLM"/>
    </source>
</evidence>
<proteinExistence type="predicted"/>
<dbReference type="Pfam" id="PF16945">
    <property type="entry name" value="Phage_r1t_holin"/>
    <property type="match status" value="1"/>
</dbReference>
<evidence type="ECO:0000313" key="1">
    <source>
        <dbReference type="EMBL" id="QOV19026.1"/>
    </source>
</evidence>
<sequence length="72" mass="7497">MKNRDIKEWLQKAGVRAVKTMAQAAIASIGAAAALGEVDWRYVASASLLAGVLSLLTSTAGIPEVPEITEGE</sequence>